<dbReference type="GO" id="GO:0030182">
    <property type="term" value="P:neuron differentiation"/>
    <property type="evidence" value="ECO:0007669"/>
    <property type="project" value="TreeGrafter"/>
</dbReference>
<feature type="domain" description="LIM zinc-binding" evidence="13">
    <location>
        <begin position="154"/>
        <end position="216"/>
    </location>
</feature>
<keyword evidence="7 9" id="KW-0371">Homeobox</keyword>
<feature type="compositionally biased region" description="Basic and acidic residues" evidence="12">
    <location>
        <begin position="347"/>
        <end position="371"/>
    </location>
</feature>
<comment type="subcellular location">
    <subcellularLocation>
        <location evidence="1 9 11">Nucleus</location>
    </subcellularLocation>
</comment>
<organism evidence="15 16">
    <name type="scientific">Anopheles merus</name>
    <name type="common">Mosquito</name>
    <dbReference type="NCBI Taxonomy" id="30066"/>
    <lineage>
        <taxon>Eukaryota</taxon>
        <taxon>Metazoa</taxon>
        <taxon>Ecdysozoa</taxon>
        <taxon>Arthropoda</taxon>
        <taxon>Hexapoda</taxon>
        <taxon>Insecta</taxon>
        <taxon>Pterygota</taxon>
        <taxon>Neoptera</taxon>
        <taxon>Endopterygota</taxon>
        <taxon>Diptera</taxon>
        <taxon>Nematocera</taxon>
        <taxon>Culicoidea</taxon>
        <taxon>Culicidae</taxon>
        <taxon>Anophelinae</taxon>
        <taxon>Anopheles</taxon>
    </lineage>
</organism>
<dbReference type="GO" id="GO:0000981">
    <property type="term" value="F:DNA-binding transcription factor activity, RNA polymerase II-specific"/>
    <property type="evidence" value="ECO:0007669"/>
    <property type="project" value="InterPro"/>
</dbReference>
<keyword evidence="2 10" id="KW-0479">Metal-binding</keyword>
<dbReference type="PROSITE" id="PS00027">
    <property type="entry name" value="HOMEOBOX_1"/>
    <property type="match status" value="1"/>
</dbReference>
<evidence type="ECO:0008006" key="17">
    <source>
        <dbReference type="Google" id="ProtNLM"/>
    </source>
</evidence>
<dbReference type="GO" id="GO:0000977">
    <property type="term" value="F:RNA polymerase II transcription regulatory region sequence-specific DNA binding"/>
    <property type="evidence" value="ECO:0007669"/>
    <property type="project" value="TreeGrafter"/>
</dbReference>
<keyword evidence="5 10" id="KW-0440">LIM domain</keyword>
<dbReference type="PROSITE" id="PS00478">
    <property type="entry name" value="LIM_DOMAIN_1"/>
    <property type="match status" value="1"/>
</dbReference>
<dbReference type="EnsemblMetazoa" id="AMEM008450-RA">
    <property type="protein sequence ID" value="AMEM008450-PA"/>
    <property type="gene ID" value="AMEM008450"/>
</dbReference>
<keyword evidence="8 9" id="KW-0539">Nucleus</keyword>
<feature type="domain" description="LIM zinc-binding" evidence="13">
    <location>
        <begin position="51"/>
        <end position="111"/>
    </location>
</feature>
<name>A0A182V3Z0_ANOME</name>
<dbReference type="GO" id="GO:0005634">
    <property type="term" value="C:nucleus"/>
    <property type="evidence" value="ECO:0007669"/>
    <property type="project" value="UniProtKB-SubCell"/>
</dbReference>
<reference evidence="15" key="1">
    <citation type="submission" date="2020-05" db="UniProtKB">
        <authorList>
            <consortium name="EnsemblMetazoa"/>
        </authorList>
    </citation>
    <scope>IDENTIFICATION</scope>
    <source>
        <strain evidence="15">MAF</strain>
    </source>
</reference>
<dbReference type="PANTHER" id="PTHR24208">
    <property type="entry name" value="LIM/HOMEOBOX PROTEIN LHX"/>
    <property type="match status" value="1"/>
</dbReference>
<evidence type="ECO:0000256" key="5">
    <source>
        <dbReference type="ARBA" id="ARBA00023038"/>
    </source>
</evidence>
<proteinExistence type="predicted"/>
<sequence length="510" mass="56025">MLEFYHNLNINTGLPPAAPNADTNLKDNNSMLDGNERADIVGTIKSEKTQEICEGCGQKIKDRYFMKLSPDQFWHEQCLLCCICRIQLSQTCYTKNTKVYCKDDYYRSDASSFPHEINIFGLPIFHRIFGVSSVHQQNQQHHQQHGQQPQQHQRDCYGCGERIAPSEMVMRAKHLVYHLHCFLCYTCNRPLQKGEPFSIRAGKLICQHDLEKDFYGSAAAAAASAAAAAAAAMHHLHGGAGAGLGPHLPPAAHLYGDGDDYLLDDGLRTRDGRRGPKRPRTILTSAQRRQFKASFDVSPKPCRKVREALAKDTGLSVRVVQVWFQNQRAKMKKISRKSKANANGATDGEKNHSDKEDKSIKLESPSSDHSHYLGLDSSYSSSSQPLNPNLPYSPDFPDNSDASLCSSDISLDESFDNVDEATSDTMSLQNLDLQPNLHSNGVMGGGGGGQGPTCSGPGLHGGGGGPQQLVNHNNNTIGSMMASNMAGSITHIDKLYLMQNSYFNSAQIEQ</sequence>
<evidence type="ECO:0000256" key="2">
    <source>
        <dbReference type="ARBA" id="ARBA00022723"/>
    </source>
</evidence>
<evidence type="ECO:0000313" key="15">
    <source>
        <dbReference type="EnsemblMetazoa" id="AMEM008450-PA"/>
    </source>
</evidence>
<keyword evidence="3" id="KW-0677">Repeat</keyword>
<dbReference type="Gene3D" id="1.10.10.60">
    <property type="entry name" value="Homeodomain-like"/>
    <property type="match status" value="1"/>
</dbReference>
<dbReference type="InterPro" id="IPR001356">
    <property type="entry name" value="HD"/>
</dbReference>
<evidence type="ECO:0000256" key="8">
    <source>
        <dbReference type="ARBA" id="ARBA00023242"/>
    </source>
</evidence>
<feature type="region of interest" description="Disordered" evidence="12">
    <location>
        <begin position="331"/>
        <end position="404"/>
    </location>
</feature>
<dbReference type="SUPFAM" id="SSF46689">
    <property type="entry name" value="Homeodomain-like"/>
    <property type="match status" value="1"/>
</dbReference>
<evidence type="ECO:0000256" key="11">
    <source>
        <dbReference type="RuleBase" id="RU000682"/>
    </source>
</evidence>
<evidence type="ECO:0000259" key="14">
    <source>
        <dbReference type="PROSITE" id="PS50071"/>
    </source>
</evidence>
<dbReference type="Pfam" id="PF00046">
    <property type="entry name" value="Homeodomain"/>
    <property type="match status" value="1"/>
</dbReference>
<dbReference type="FunFam" id="1.10.10.60:FF:000227">
    <property type="entry name" value="LIM homeobox transcription factor"/>
    <property type="match status" value="1"/>
</dbReference>
<dbReference type="InterPro" id="IPR050453">
    <property type="entry name" value="LIM_Homeobox_TF"/>
</dbReference>
<dbReference type="Proteomes" id="UP000075903">
    <property type="component" value="Unassembled WGS sequence"/>
</dbReference>
<dbReference type="AlphaFoldDB" id="A0A182V3Z0"/>
<keyword evidence="6 9" id="KW-0238">DNA-binding</keyword>
<evidence type="ECO:0000256" key="3">
    <source>
        <dbReference type="ARBA" id="ARBA00022737"/>
    </source>
</evidence>
<evidence type="ECO:0000256" key="7">
    <source>
        <dbReference type="ARBA" id="ARBA00023155"/>
    </source>
</evidence>
<dbReference type="PROSITE" id="PS50071">
    <property type="entry name" value="HOMEOBOX_2"/>
    <property type="match status" value="1"/>
</dbReference>
<dbReference type="InterPro" id="IPR001781">
    <property type="entry name" value="Znf_LIM"/>
</dbReference>
<keyword evidence="16" id="KW-1185">Reference proteome</keyword>
<dbReference type="InterPro" id="IPR009057">
    <property type="entry name" value="Homeodomain-like_sf"/>
</dbReference>
<dbReference type="CDD" id="cd00086">
    <property type="entry name" value="homeodomain"/>
    <property type="match status" value="1"/>
</dbReference>
<evidence type="ECO:0000256" key="10">
    <source>
        <dbReference type="PROSITE-ProRule" id="PRU00125"/>
    </source>
</evidence>
<evidence type="ECO:0000256" key="6">
    <source>
        <dbReference type="ARBA" id="ARBA00023125"/>
    </source>
</evidence>
<evidence type="ECO:0000256" key="1">
    <source>
        <dbReference type="ARBA" id="ARBA00004123"/>
    </source>
</evidence>
<feature type="DNA-binding region" description="Homeobox" evidence="9">
    <location>
        <begin position="276"/>
        <end position="335"/>
    </location>
</feature>
<dbReference type="VEuPathDB" id="VectorBase:AMEM21_003119"/>
<accession>A0A182V3Z0</accession>
<dbReference type="Gene3D" id="2.10.110.10">
    <property type="entry name" value="Cysteine Rich Protein"/>
    <property type="match status" value="2"/>
</dbReference>
<feature type="domain" description="Homeobox" evidence="14">
    <location>
        <begin position="274"/>
        <end position="334"/>
    </location>
</feature>
<dbReference type="VEuPathDB" id="VectorBase:AMEM008450"/>
<evidence type="ECO:0000256" key="12">
    <source>
        <dbReference type="SAM" id="MobiDB-lite"/>
    </source>
</evidence>
<dbReference type="PROSITE" id="PS50023">
    <property type="entry name" value="LIM_DOMAIN_2"/>
    <property type="match status" value="2"/>
</dbReference>
<feature type="compositionally biased region" description="Low complexity" evidence="12">
    <location>
        <begin position="377"/>
        <end position="393"/>
    </location>
</feature>
<protein>
    <recommendedName>
        <fullName evidence="17">LIM homeobox transcription factor</fullName>
    </recommendedName>
</protein>
<dbReference type="InterPro" id="IPR017970">
    <property type="entry name" value="Homeobox_CS"/>
</dbReference>
<evidence type="ECO:0000256" key="9">
    <source>
        <dbReference type="PROSITE-ProRule" id="PRU00108"/>
    </source>
</evidence>
<dbReference type="GO" id="GO:0046872">
    <property type="term" value="F:metal ion binding"/>
    <property type="evidence" value="ECO:0007669"/>
    <property type="project" value="UniProtKB-KW"/>
</dbReference>
<dbReference type="SMART" id="SM00389">
    <property type="entry name" value="HOX"/>
    <property type="match status" value="1"/>
</dbReference>
<dbReference type="SMART" id="SM00132">
    <property type="entry name" value="LIM"/>
    <property type="match status" value="2"/>
</dbReference>
<evidence type="ECO:0000259" key="13">
    <source>
        <dbReference type="PROSITE" id="PS50023"/>
    </source>
</evidence>
<dbReference type="SUPFAM" id="SSF57716">
    <property type="entry name" value="Glucocorticoid receptor-like (DNA-binding domain)"/>
    <property type="match status" value="2"/>
</dbReference>
<evidence type="ECO:0000256" key="4">
    <source>
        <dbReference type="ARBA" id="ARBA00022833"/>
    </source>
</evidence>
<dbReference type="STRING" id="30066.A0A182V3Z0"/>
<dbReference type="Pfam" id="PF00412">
    <property type="entry name" value="LIM"/>
    <property type="match status" value="2"/>
</dbReference>
<dbReference type="PANTHER" id="PTHR24208:SF166">
    <property type="entry name" value="LIM HOMEOBOX TRANSCRIPTION FACTOR 1 ALPHA, ISOFORM B"/>
    <property type="match status" value="1"/>
</dbReference>
<evidence type="ECO:0000313" key="16">
    <source>
        <dbReference type="Proteomes" id="UP000075903"/>
    </source>
</evidence>
<keyword evidence="4 10" id="KW-0862">Zinc</keyword>